<protein>
    <submittedName>
        <fullName evidence="7">Myb family transcription factor APL</fullName>
    </submittedName>
</protein>
<dbReference type="PANTHER" id="PTHR31499:SF80">
    <property type="entry name" value="HTH MYB-TYPE DOMAIN-CONTAINING PROTEIN"/>
    <property type="match status" value="1"/>
</dbReference>
<evidence type="ECO:0000256" key="1">
    <source>
        <dbReference type="ARBA" id="ARBA00023015"/>
    </source>
</evidence>
<keyword evidence="2" id="KW-0238">DNA-binding</keyword>
<feature type="region of interest" description="Disordered" evidence="5">
    <location>
        <begin position="93"/>
        <end position="176"/>
    </location>
</feature>
<evidence type="ECO:0000313" key="7">
    <source>
        <dbReference type="EnsemblPlants" id="EMT23891"/>
    </source>
</evidence>
<dbReference type="InterPro" id="IPR046955">
    <property type="entry name" value="PHR1-like"/>
</dbReference>
<keyword evidence="3" id="KW-0804">Transcription</keyword>
<dbReference type="Gene3D" id="1.10.10.60">
    <property type="entry name" value="Homeodomain-like"/>
    <property type="match status" value="1"/>
</dbReference>
<evidence type="ECO:0000256" key="4">
    <source>
        <dbReference type="ARBA" id="ARBA00023242"/>
    </source>
</evidence>
<accession>M8CKH8</accession>
<evidence type="ECO:0000256" key="5">
    <source>
        <dbReference type="SAM" id="MobiDB-lite"/>
    </source>
</evidence>
<organism evidence="7">
    <name type="scientific">Aegilops tauschii</name>
    <name type="common">Tausch's goatgrass</name>
    <name type="synonym">Aegilops squarrosa</name>
    <dbReference type="NCBI Taxonomy" id="37682"/>
    <lineage>
        <taxon>Eukaryota</taxon>
        <taxon>Viridiplantae</taxon>
        <taxon>Streptophyta</taxon>
        <taxon>Embryophyta</taxon>
        <taxon>Tracheophyta</taxon>
        <taxon>Spermatophyta</taxon>
        <taxon>Magnoliopsida</taxon>
        <taxon>Liliopsida</taxon>
        <taxon>Poales</taxon>
        <taxon>Poaceae</taxon>
        <taxon>BOP clade</taxon>
        <taxon>Pooideae</taxon>
        <taxon>Triticodae</taxon>
        <taxon>Triticeae</taxon>
        <taxon>Triticinae</taxon>
        <taxon>Aegilops</taxon>
    </lineage>
</organism>
<evidence type="ECO:0000256" key="3">
    <source>
        <dbReference type="ARBA" id="ARBA00023163"/>
    </source>
</evidence>
<dbReference type="ExpressionAtlas" id="M8CKH8">
    <property type="expression patterns" value="baseline"/>
</dbReference>
<feature type="region of interest" description="Disordered" evidence="5">
    <location>
        <begin position="218"/>
        <end position="249"/>
    </location>
</feature>
<sequence length="356" mass="39019">MARGVNTPTSKNQAKKIRLHDRYCDGMMPLCNPSSEARQLSASSTGLPTSHQELFMSAGFQQQQQAQDRAGAAAGQPWMDRQALLMVTDVPSEISEGPVDGGAEQQQQPAEPDGEPPVRPPHVSPVDGGAEQQQQPAEPDGEPPVRQEQRRRASDLHRHRQRVSASAEQDADPVDAGAARAVRGLRATPKGILKLMNSDGLTIYHIKSHLQKYRMAKYMPAPSSSSSSEGRQHEKRAAGSDTQHELDPKTGMHITEALRVQLDVQRRLHEQLEIQRKLQVRIEEQGKRLQKMFEDQLKASGNTAPAAGPDVVLFPAAAETPSEQEEDTVFVDVIDDDDEVQIISVASGSYDDDLAL</sequence>
<dbReference type="GO" id="GO:0003677">
    <property type="term" value="F:DNA binding"/>
    <property type="evidence" value="ECO:0007669"/>
    <property type="project" value="UniProtKB-KW"/>
</dbReference>
<dbReference type="InterPro" id="IPR006447">
    <property type="entry name" value="Myb_dom_plants"/>
</dbReference>
<reference evidence="7" key="1">
    <citation type="submission" date="2015-06" db="UniProtKB">
        <authorList>
            <consortium name="EnsemblPlants"/>
        </authorList>
    </citation>
    <scope>IDENTIFICATION</scope>
</reference>
<dbReference type="InterPro" id="IPR025756">
    <property type="entry name" value="Myb_CC_LHEQLE"/>
</dbReference>
<feature type="compositionally biased region" description="Basic and acidic residues" evidence="5">
    <location>
        <begin position="230"/>
        <end position="249"/>
    </location>
</feature>
<proteinExistence type="predicted"/>
<name>M8CKH8_AEGTA</name>
<dbReference type="InterPro" id="IPR009057">
    <property type="entry name" value="Homeodomain-like_sf"/>
</dbReference>
<dbReference type="PANTHER" id="PTHR31499">
    <property type="entry name" value="MYB FAMILY TRANSCRIPTION FACTOR PHL11"/>
    <property type="match status" value="1"/>
</dbReference>
<dbReference type="SUPFAM" id="SSF46689">
    <property type="entry name" value="Homeodomain-like"/>
    <property type="match status" value="1"/>
</dbReference>
<keyword evidence="1" id="KW-0805">Transcription regulation</keyword>
<evidence type="ECO:0000259" key="6">
    <source>
        <dbReference type="Pfam" id="PF14379"/>
    </source>
</evidence>
<keyword evidence="4" id="KW-0539">Nucleus</keyword>
<evidence type="ECO:0000256" key="2">
    <source>
        <dbReference type="ARBA" id="ARBA00023125"/>
    </source>
</evidence>
<dbReference type="GO" id="GO:0003700">
    <property type="term" value="F:DNA-binding transcription factor activity"/>
    <property type="evidence" value="ECO:0007669"/>
    <property type="project" value="InterPro"/>
</dbReference>
<feature type="domain" description="MYB-CC type transcription factor LHEQLE-containing" evidence="6">
    <location>
        <begin position="252"/>
        <end position="298"/>
    </location>
</feature>
<dbReference type="EnsemblPlants" id="EMT23891">
    <property type="protein sequence ID" value="EMT23891"/>
    <property type="gene ID" value="F775_13473"/>
</dbReference>
<feature type="compositionally biased region" description="Basic and acidic residues" evidence="5">
    <location>
        <begin position="143"/>
        <end position="156"/>
    </location>
</feature>
<dbReference type="NCBIfam" id="TIGR01557">
    <property type="entry name" value="myb_SHAQKYF"/>
    <property type="match status" value="1"/>
</dbReference>
<dbReference type="AlphaFoldDB" id="M8CKH8"/>
<dbReference type="Pfam" id="PF14379">
    <property type="entry name" value="Myb_CC_LHEQLE"/>
    <property type="match status" value="1"/>
</dbReference>